<keyword evidence="2" id="KW-0808">Transferase</keyword>
<organism evidence="2 3">
    <name type="scientific">Bifidobacterium boum</name>
    <dbReference type="NCBI Taxonomy" id="78343"/>
    <lineage>
        <taxon>Bacteria</taxon>
        <taxon>Bacillati</taxon>
        <taxon>Actinomycetota</taxon>
        <taxon>Actinomycetes</taxon>
        <taxon>Bifidobacteriales</taxon>
        <taxon>Bifidobacteriaceae</taxon>
        <taxon>Bifidobacterium</taxon>
    </lineage>
</organism>
<comment type="caution">
    <text evidence="2">The sequence shown here is derived from an EMBL/GenBank/DDBJ whole genome shotgun (WGS) entry which is preliminary data.</text>
</comment>
<feature type="region of interest" description="Disordered" evidence="1">
    <location>
        <begin position="455"/>
        <end position="491"/>
    </location>
</feature>
<name>A0A086ZPD2_9BIFI</name>
<dbReference type="GeneID" id="303203698"/>
<dbReference type="AlphaFoldDB" id="A0A086ZPD2"/>
<dbReference type="EMBL" id="JGYQ01000007">
    <property type="protein sequence ID" value="KFI48382.1"/>
    <property type="molecule type" value="Genomic_DNA"/>
</dbReference>
<proteinExistence type="predicted"/>
<reference evidence="2 3" key="1">
    <citation type="submission" date="2014-03" db="EMBL/GenBank/DDBJ databases">
        <title>Genomics of Bifidobacteria.</title>
        <authorList>
            <person name="Ventura M."/>
            <person name="Milani C."/>
            <person name="Lugli G.A."/>
        </authorList>
    </citation>
    <scope>NUCLEOTIDE SEQUENCE [LARGE SCALE GENOMIC DNA]</scope>
    <source>
        <strain evidence="2 3">LMG 10736</strain>
    </source>
</reference>
<feature type="compositionally biased region" description="Polar residues" evidence="1">
    <location>
        <begin position="307"/>
        <end position="316"/>
    </location>
</feature>
<feature type="compositionally biased region" description="Low complexity" evidence="1">
    <location>
        <begin position="134"/>
        <end position="144"/>
    </location>
</feature>
<sequence>MSTVRYCPHCGSEVFYDGDFCVNCGGTLEGPDPRASDTPTQAIPQRSAPIPSAFAPGQPTRQMSRREFIQNAQMESVNGSADLAALAASTSSLLAHGDARRKPASTDDALQPPTVQQDAQAAGDTARNDDDAADSASSDIRATDPVPAHDGAERHDGTAGEHPDVNFALDWASDTWGIAALPKDIWSLDSSSQPASDQPVAADDKPWPGETANQTTETGQAGHQLEPAEPASVDEPVEAAPDRQSAPAHTTATGQLPALEPEEHPQSAVENTDIDDHPDAAENTGETPGIADTGRMSVTQPAAEPSQAGTDASIRQTEPDNDTDVPTQVIERADTPADTGPLPYNIPSADMTGHTAAVYTPATTASGMPAIGTPDDTDMATAAMPQAVTPDETGTQVMPQAHAGRPITDTAHAPASSTIPVPAASPNRWRPIVIVCVAAVLCVCVGLGITAARRHASPAASTQTATSAPSGATTSASPSASAPSAASASPSPAGVYTNSTMGYQVSIPDGYVWHDETDNGLSRSFTNDAIGMTIAVSGKANTTGATVSSEYVACASRHAVSYHLLSGDIMVCSYSDNNTITYIKEIVTRRTILTLRFDYPQSAKTDGSAVIDQVFPSFVSTQ</sequence>
<feature type="region of interest" description="Disordered" evidence="1">
    <location>
        <begin position="96"/>
        <end position="161"/>
    </location>
</feature>
<accession>A0A086ZPD2</accession>
<keyword evidence="3" id="KW-1185">Reference proteome</keyword>
<evidence type="ECO:0000313" key="2">
    <source>
        <dbReference type="EMBL" id="KFI48382.1"/>
    </source>
</evidence>
<evidence type="ECO:0000256" key="1">
    <source>
        <dbReference type="SAM" id="MobiDB-lite"/>
    </source>
</evidence>
<feature type="compositionally biased region" description="Basic and acidic residues" evidence="1">
    <location>
        <begin position="150"/>
        <end position="161"/>
    </location>
</feature>
<dbReference type="Proteomes" id="UP000029093">
    <property type="component" value="Unassembled WGS sequence"/>
</dbReference>
<feature type="region of interest" description="Disordered" evidence="1">
    <location>
        <begin position="33"/>
        <end position="61"/>
    </location>
</feature>
<evidence type="ECO:0000313" key="3">
    <source>
        <dbReference type="Proteomes" id="UP000029093"/>
    </source>
</evidence>
<dbReference type="OrthoDB" id="3240475at2"/>
<feature type="region of interest" description="Disordered" evidence="1">
    <location>
        <begin position="189"/>
        <end position="327"/>
    </location>
</feature>
<protein>
    <submittedName>
        <fullName evidence="2">Serine-threonine protein kinase</fullName>
    </submittedName>
</protein>
<feature type="compositionally biased region" description="Polar residues" evidence="1">
    <location>
        <begin position="211"/>
        <end position="221"/>
    </location>
</feature>
<gene>
    <name evidence="2" type="ORF">BBOU_0512</name>
</gene>
<feature type="compositionally biased region" description="Low complexity" evidence="1">
    <location>
        <begin position="457"/>
        <end position="491"/>
    </location>
</feature>
<dbReference type="GO" id="GO:0016301">
    <property type="term" value="F:kinase activity"/>
    <property type="evidence" value="ECO:0007669"/>
    <property type="project" value="UniProtKB-KW"/>
</dbReference>
<keyword evidence="2" id="KW-0418">Kinase</keyword>
<dbReference type="RefSeq" id="WP_026502621.1">
    <property type="nucleotide sequence ID" value="NZ_JGYQ01000007.1"/>
</dbReference>